<reference evidence="2 3" key="1">
    <citation type="submission" date="2018-02" db="EMBL/GenBank/DDBJ databases">
        <title>The genomes of Aspergillus section Nigri reveals drivers in fungal speciation.</title>
        <authorList>
            <consortium name="DOE Joint Genome Institute"/>
            <person name="Vesth T.C."/>
            <person name="Nybo J."/>
            <person name="Theobald S."/>
            <person name="Brandl J."/>
            <person name="Frisvad J.C."/>
            <person name="Nielsen K.F."/>
            <person name="Lyhne E.K."/>
            <person name="Kogle M.E."/>
            <person name="Kuo A."/>
            <person name="Riley R."/>
            <person name="Clum A."/>
            <person name="Nolan M."/>
            <person name="Lipzen A."/>
            <person name="Salamov A."/>
            <person name="Henrissat B."/>
            <person name="Wiebenga A."/>
            <person name="De vries R.P."/>
            <person name="Grigoriev I.V."/>
            <person name="Mortensen U.H."/>
            <person name="Andersen M.R."/>
            <person name="Baker S.E."/>
        </authorList>
    </citation>
    <scope>NUCLEOTIDE SEQUENCE [LARGE SCALE GENOMIC DNA]</scope>
    <source>
        <strain evidence="2 3">CBS 101889</strain>
    </source>
</reference>
<evidence type="ECO:0000313" key="2">
    <source>
        <dbReference type="EMBL" id="RAL12007.1"/>
    </source>
</evidence>
<evidence type="ECO:0000256" key="1">
    <source>
        <dbReference type="SAM" id="MobiDB-lite"/>
    </source>
</evidence>
<dbReference type="PANTHER" id="PTHR40422">
    <property type="entry name" value="TRANSLATION MACHINERY-ASSOCIATED PROTEIN 17"/>
    <property type="match status" value="1"/>
</dbReference>
<dbReference type="GO" id="GO:0030674">
    <property type="term" value="F:protein-macromolecule adaptor activity"/>
    <property type="evidence" value="ECO:0007669"/>
    <property type="project" value="TreeGrafter"/>
</dbReference>
<feature type="region of interest" description="Disordered" evidence="1">
    <location>
        <begin position="90"/>
        <end position="155"/>
    </location>
</feature>
<keyword evidence="3" id="KW-1185">Reference proteome</keyword>
<evidence type="ECO:0000313" key="3">
    <source>
        <dbReference type="Proteomes" id="UP000248961"/>
    </source>
</evidence>
<organism evidence="2 3">
    <name type="scientific">Aspergillus homomorphus (strain CBS 101889)</name>
    <dbReference type="NCBI Taxonomy" id="1450537"/>
    <lineage>
        <taxon>Eukaryota</taxon>
        <taxon>Fungi</taxon>
        <taxon>Dikarya</taxon>
        <taxon>Ascomycota</taxon>
        <taxon>Pezizomycotina</taxon>
        <taxon>Eurotiomycetes</taxon>
        <taxon>Eurotiomycetidae</taxon>
        <taxon>Eurotiales</taxon>
        <taxon>Aspergillaceae</taxon>
        <taxon>Aspergillus</taxon>
        <taxon>Aspergillus subgen. Circumdati</taxon>
    </lineage>
</organism>
<dbReference type="PANTHER" id="PTHR40422:SF1">
    <property type="entry name" value="TRANSLATION MACHINERY-ASSOCIATED PROTEIN 17"/>
    <property type="match status" value="1"/>
</dbReference>
<dbReference type="VEuPathDB" id="FungiDB:BO97DRAFT_68328"/>
<dbReference type="RefSeq" id="XP_025551161.1">
    <property type="nucleotide sequence ID" value="XM_025700988.1"/>
</dbReference>
<dbReference type="AlphaFoldDB" id="A0A395HW31"/>
<feature type="compositionally biased region" description="Acidic residues" evidence="1">
    <location>
        <begin position="146"/>
        <end position="155"/>
    </location>
</feature>
<dbReference type="GeneID" id="37205277"/>
<proteinExistence type="predicted"/>
<dbReference type="InterPro" id="IPR038966">
    <property type="entry name" value="TMA17"/>
</dbReference>
<accession>A0A395HW31</accession>
<gene>
    <name evidence="2" type="ORF">BO97DRAFT_68328</name>
</gene>
<protein>
    <submittedName>
        <fullName evidence="2">Uncharacterized protein</fullName>
    </submittedName>
</protein>
<feature type="compositionally biased region" description="Basic and acidic residues" evidence="1">
    <location>
        <begin position="98"/>
        <end position="116"/>
    </location>
</feature>
<dbReference type="STRING" id="1450537.A0A395HW31"/>
<dbReference type="Proteomes" id="UP000248961">
    <property type="component" value="Unassembled WGS sequence"/>
</dbReference>
<dbReference type="OrthoDB" id="548474at2759"/>
<dbReference type="GO" id="GO:0070682">
    <property type="term" value="P:proteasome regulatory particle assembly"/>
    <property type="evidence" value="ECO:0007669"/>
    <property type="project" value="InterPro"/>
</dbReference>
<sequence length="155" mass="17203">MSDESLPISPLAFAEAIKELPLPVLYAKVSEIRNSIAHLHRSNAELQSFIDESCESDTEKRELESYITENKDVVTAMMERVTLLKAEVESRGQQWIELDEKNNEDKETNGDSHEINGDTPPAAHQGQTTAASRGENASRNTQNAGEEGEEEGVYL</sequence>
<feature type="compositionally biased region" description="Polar residues" evidence="1">
    <location>
        <begin position="125"/>
        <end position="144"/>
    </location>
</feature>
<name>A0A395HW31_ASPHC</name>
<dbReference type="EMBL" id="KZ824285">
    <property type="protein sequence ID" value="RAL12007.1"/>
    <property type="molecule type" value="Genomic_DNA"/>
</dbReference>